<dbReference type="PANTHER" id="PTHR12526:SF630">
    <property type="entry name" value="GLYCOSYLTRANSFERASE"/>
    <property type="match status" value="1"/>
</dbReference>
<evidence type="ECO:0000313" key="2">
    <source>
        <dbReference type="EMBL" id="QXJ28658.1"/>
    </source>
</evidence>
<name>A0A8F5BP18_SACSH</name>
<dbReference type="SUPFAM" id="SSF53756">
    <property type="entry name" value="UDP-Glycosyltransferase/glycogen phosphorylase"/>
    <property type="match status" value="1"/>
</dbReference>
<dbReference type="KEGG" id="sshi:J5U23_01527"/>
<sequence length="400" mass="46172">MKVRILTETQQRGTFATMLLLYKKLLEIGIDAKIYTTFNSEYNVLPSPSKSRIFGYEKMVNSEKYAEKVFRTVYESKDTIIHIANAMYGMLPIAEKNNAKSIINIQYWWPTCYFNSMENQYCDCKSFTKIAQCIYNKRDNYFNKLLSPIEAIYAINKLNKIKEYISKASIILAVSNIVRDILISRGFPEDKIRVINVNAITPPIDYVEYHPSDNFTFGYLSYPDEGKGIFQLLEAFSIALKHNKNMKLKILGGLEEPRVIEMVKLFRIEDKVIMTRRFPYSEYVSKIRDMLIDVDVVVVPTLVPDTWARVVTESMLAGRPVIVTKGNGGLVEQVTDGVDGFHVNVYELNDFALSLYNISQLPRSKIEEMGKTARENIIKKYDNKKIIEQIISLYHELLET</sequence>
<dbReference type="InterPro" id="IPR001296">
    <property type="entry name" value="Glyco_trans_1"/>
</dbReference>
<accession>A0A8F5BP18</accession>
<evidence type="ECO:0000313" key="3">
    <source>
        <dbReference type="Proteomes" id="UP000694018"/>
    </source>
</evidence>
<evidence type="ECO:0000259" key="1">
    <source>
        <dbReference type="Pfam" id="PF00534"/>
    </source>
</evidence>
<dbReference type="CDD" id="cd03801">
    <property type="entry name" value="GT4_PimA-like"/>
    <property type="match status" value="1"/>
</dbReference>
<dbReference type="Gene3D" id="3.40.50.2000">
    <property type="entry name" value="Glycogen Phosphorylase B"/>
    <property type="match status" value="2"/>
</dbReference>
<feature type="domain" description="Glycosyl transferase family 1" evidence="1">
    <location>
        <begin position="213"/>
        <end position="375"/>
    </location>
</feature>
<proteinExistence type="predicted"/>
<dbReference type="EMBL" id="CP077717">
    <property type="protein sequence ID" value="QXJ28658.1"/>
    <property type="molecule type" value="Genomic_DNA"/>
</dbReference>
<dbReference type="Pfam" id="PF00534">
    <property type="entry name" value="Glycos_transf_1"/>
    <property type="match status" value="1"/>
</dbReference>
<dbReference type="GeneID" id="65563095"/>
<dbReference type="GO" id="GO:0016757">
    <property type="term" value="F:glycosyltransferase activity"/>
    <property type="evidence" value="ECO:0007669"/>
    <property type="project" value="InterPro"/>
</dbReference>
<dbReference type="PANTHER" id="PTHR12526">
    <property type="entry name" value="GLYCOSYLTRANSFERASE"/>
    <property type="match status" value="1"/>
</dbReference>
<protein>
    <recommendedName>
        <fullName evidence="1">Glycosyl transferase family 1 domain-containing protein</fullName>
    </recommendedName>
</protein>
<organism evidence="2 3">
    <name type="scientific">Saccharolobus shibatae (strain ATCC 51178 / DSM 5389 / JCM 8931 / NBRC 15437 / B12)</name>
    <name type="common">Sulfolobus shibatae</name>
    <dbReference type="NCBI Taxonomy" id="523848"/>
    <lineage>
        <taxon>Archaea</taxon>
        <taxon>Thermoproteota</taxon>
        <taxon>Thermoprotei</taxon>
        <taxon>Sulfolobales</taxon>
        <taxon>Sulfolobaceae</taxon>
        <taxon>Saccharolobus</taxon>
    </lineage>
</organism>
<reference evidence="2" key="1">
    <citation type="journal article" date="2021" name="Environ. Microbiol.">
        <title>New insights into the diversity and evolution of the archaeal mobilome from three complete genomes of Saccharolobus shibatae.</title>
        <authorList>
            <person name="Medvedeva S."/>
            <person name="Brandt D."/>
            <person name="Cvirkaite-Krupovic V."/>
            <person name="Liu Y."/>
            <person name="Severinov K."/>
            <person name="Ishino S."/>
            <person name="Ishino Y."/>
            <person name="Prangishvili D."/>
            <person name="Kalinowski J."/>
            <person name="Krupovic M."/>
        </authorList>
    </citation>
    <scope>NUCLEOTIDE SEQUENCE</scope>
    <source>
        <strain evidence="2">B12</strain>
    </source>
</reference>
<dbReference type="AlphaFoldDB" id="A0A8F5BP18"/>
<dbReference type="Proteomes" id="UP000694018">
    <property type="component" value="Chromosome"/>
</dbReference>
<dbReference type="RefSeq" id="WP_244988844.1">
    <property type="nucleotide sequence ID" value="NZ_CP077717.1"/>
</dbReference>
<gene>
    <name evidence="2" type="ORF">J5U23_01527</name>
</gene>